<dbReference type="Proteomes" id="UP000602647">
    <property type="component" value="Unassembled WGS sequence"/>
</dbReference>
<comment type="cofactor">
    <cofactor evidence="10">
        <name>Mg(2+)</name>
        <dbReference type="ChEBI" id="CHEBI:18420"/>
    </cofactor>
    <cofactor evidence="10">
        <name>Mn(2+)</name>
        <dbReference type="ChEBI" id="CHEBI:29035"/>
    </cofactor>
</comment>
<evidence type="ECO:0000256" key="2">
    <source>
        <dbReference type="ARBA" id="ARBA00022723"/>
    </source>
</evidence>
<dbReference type="EMBL" id="JACRYT010000006">
    <property type="protein sequence ID" value="MBC6679714.1"/>
    <property type="molecule type" value="Genomic_DNA"/>
</dbReference>
<dbReference type="GO" id="GO:0004519">
    <property type="term" value="F:endonuclease activity"/>
    <property type="evidence" value="ECO:0007669"/>
    <property type="project" value="UniProtKB-UniRule"/>
</dbReference>
<dbReference type="GO" id="GO:0051607">
    <property type="term" value="P:defense response to virus"/>
    <property type="evidence" value="ECO:0007669"/>
    <property type="project" value="UniProtKB-UniRule"/>
</dbReference>
<evidence type="ECO:0000256" key="3">
    <source>
        <dbReference type="ARBA" id="ARBA00022759"/>
    </source>
</evidence>
<comment type="similarity">
    <text evidence="10">Belongs to the CRISPR-associated endonuclease Cas1 family.</text>
</comment>
<comment type="caution">
    <text evidence="11">The sequence shown here is derived from an EMBL/GenBank/DDBJ whole genome shotgun (WGS) entry which is preliminary data.</text>
</comment>
<gene>
    <name evidence="10 11" type="primary">cas1</name>
    <name evidence="11" type="ORF">H9L42_07725</name>
</gene>
<dbReference type="InterPro" id="IPR050646">
    <property type="entry name" value="Cas1"/>
</dbReference>
<dbReference type="CDD" id="cd09634">
    <property type="entry name" value="Cas1_I-II-III"/>
    <property type="match status" value="1"/>
</dbReference>
<dbReference type="HAMAP" id="MF_01470">
    <property type="entry name" value="Cas1"/>
    <property type="match status" value="1"/>
</dbReference>
<dbReference type="PANTHER" id="PTHR34353:SF2">
    <property type="entry name" value="CRISPR-ASSOCIATED ENDONUCLEASE CAS1 1"/>
    <property type="match status" value="1"/>
</dbReference>
<keyword evidence="4 10" id="KW-0378">Hydrolase</keyword>
<evidence type="ECO:0000313" key="11">
    <source>
        <dbReference type="EMBL" id="MBC6679714.1"/>
    </source>
</evidence>
<dbReference type="NCBIfam" id="TIGR00287">
    <property type="entry name" value="cas1"/>
    <property type="match status" value="1"/>
</dbReference>
<dbReference type="InterPro" id="IPR002729">
    <property type="entry name" value="CRISPR-assoc_Cas1"/>
</dbReference>
<organism evidence="11 12">
    <name type="scientific">Zhenpiania hominis</name>
    <dbReference type="NCBI Taxonomy" id="2763644"/>
    <lineage>
        <taxon>Bacteria</taxon>
        <taxon>Bacillati</taxon>
        <taxon>Bacillota</taxon>
        <taxon>Clostridia</taxon>
        <taxon>Peptostreptococcales</taxon>
        <taxon>Anaerovoracaceae</taxon>
        <taxon>Zhenpiania</taxon>
    </lineage>
</organism>
<dbReference type="GO" id="GO:0046872">
    <property type="term" value="F:metal ion binding"/>
    <property type="evidence" value="ECO:0007669"/>
    <property type="project" value="UniProtKB-UniRule"/>
</dbReference>
<sequence length="334" mass="38224">MSYLYVSEQGASIKAEGGYFVVVYKGGMIKKIPSETLEYIAVFGNVQLTTQAIKKCFQNGVVVNFFSSNGSYFGRLDSTKNCNISRQRNQFSVSMDVEFCRKISAKIISAKIHNQRVILERYIKTQTPELAEALKQIRNAENKIHGCMDLDQIKGYEGIAARYYFQALGKLILPDFRFEGRNRMPPKDPFNSMISLGYTLLLHEVYGAILGKGMSPYAAFLHQDKENHPTLASDMMEEWRAILIDSMVMSLIQGREVDIDGFYVDYETGAVLLREEVFKIFIRKYERKLRTETKYNACGSGRISYRRSIFNQIGKLAQAVDSEDPEKYEPIMIR</sequence>
<evidence type="ECO:0000256" key="6">
    <source>
        <dbReference type="ARBA" id="ARBA00023118"/>
    </source>
</evidence>
<accession>A0A923NMH7</accession>
<feature type="binding site" evidence="10">
    <location>
        <position position="222"/>
    </location>
    <ligand>
        <name>Mn(2+)</name>
        <dbReference type="ChEBI" id="CHEBI:29035"/>
    </ligand>
</feature>
<dbReference type="RefSeq" id="WP_187302820.1">
    <property type="nucleotide sequence ID" value="NZ_JACRYT010000006.1"/>
</dbReference>
<evidence type="ECO:0000256" key="8">
    <source>
        <dbReference type="ARBA" id="ARBA00023211"/>
    </source>
</evidence>
<dbReference type="InterPro" id="IPR042211">
    <property type="entry name" value="CRISPR-assoc_Cas1_N"/>
</dbReference>
<proteinExistence type="inferred from homology"/>
<dbReference type="PANTHER" id="PTHR34353">
    <property type="entry name" value="CRISPR-ASSOCIATED ENDONUCLEASE CAS1 1"/>
    <property type="match status" value="1"/>
</dbReference>
<keyword evidence="5 10" id="KW-0460">Magnesium</keyword>
<keyword evidence="7 10" id="KW-0238">DNA-binding</keyword>
<evidence type="ECO:0000256" key="9">
    <source>
        <dbReference type="ARBA" id="ARBA00038592"/>
    </source>
</evidence>
<evidence type="ECO:0000256" key="7">
    <source>
        <dbReference type="ARBA" id="ARBA00023125"/>
    </source>
</evidence>
<dbReference type="Gene3D" id="3.100.10.20">
    <property type="entry name" value="CRISPR-associated endonuclease Cas1, N-terminal domain"/>
    <property type="match status" value="1"/>
</dbReference>
<keyword evidence="8 10" id="KW-0464">Manganese</keyword>
<evidence type="ECO:0000256" key="5">
    <source>
        <dbReference type="ARBA" id="ARBA00022842"/>
    </source>
</evidence>
<keyword evidence="1 10" id="KW-0540">Nuclease</keyword>
<dbReference type="InterPro" id="IPR042206">
    <property type="entry name" value="CRISPR-assoc_Cas1_C"/>
</dbReference>
<keyword evidence="3 10" id="KW-0255">Endonuclease</keyword>
<dbReference type="Pfam" id="PF01867">
    <property type="entry name" value="Cas_Cas1"/>
    <property type="match status" value="1"/>
</dbReference>
<comment type="subunit">
    <text evidence="9 10">Homodimer, forms a heterotetramer with a Cas2 homodimer.</text>
</comment>
<dbReference type="AlphaFoldDB" id="A0A923NMH7"/>
<keyword evidence="12" id="KW-1185">Reference proteome</keyword>
<comment type="function">
    <text evidence="10">CRISPR (clustered regularly interspaced short palindromic repeat), is an adaptive immune system that provides protection against mobile genetic elements (viruses, transposable elements and conjugative plasmids). CRISPR clusters contain spacers, sequences complementary to antecedent mobile elements, and target invading nucleic acids. CRISPR clusters are transcribed and processed into CRISPR RNA (crRNA). Acts as a dsDNA endonuclease. Involved in the integration of spacer DNA into the CRISPR cassette.</text>
</comment>
<feature type="binding site" evidence="10">
    <location>
        <position position="157"/>
    </location>
    <ligand>
        <name>Mn(2+)</name>
        <dbReference type="ChEBI" id="CHEBI:29035"/>
    </ligand>
</feature>
<dbReference type="Gene3D" id="1.20.120.920">
    <property type="entry name" value="CRISPR-associated endonuclease Cas1, C-terminal domain"/>
    <property type="match status" value="1"/>
</dbReference>
<name>A0A923NMH7_9FIRM</name>
<evidence type="ECO:0000313" key="12">
    <source>
        <dbReference type="Proteomes" id="UP000602647"/>
    </source>
</evidence>
<evidence type="ECO:0000256" key="1">
    <source>
        <dbReference type="ARBA" id="ARBA00022722"/>
    </source>
</evidence>
<feature type="binding site" evidence="10">
    <location>
        <position position="237"/>
    </location>
    <ligand>
        <name>Mn(2+)</name>
        <dbReference type="ChEBI" id="CHEBI:29035"/>
    </ligand>
</feature>
<dbReference type="GO" id="GO:0043571">
    <property type="term" value="P:maintenance of CRISPR repeat elements"/>
    <property type="evidence" value="ECO:0007669"/>
    <property type="project" value="UniProtKB-UniRule"/>
</dbReference>
<reference evidence="11" key="1">
    <citation type="submission" date="2020-08" db="EMBL/GenBank/DDBJ databases">
        <title>Genome public.</title>
        <authorList>
            <person name="Liu C."/>
            <person name="Sun Q."/>
        </authorList>
    </citation>
    <scope>NUCLEOTIDE SEQUENCE</scope>
    <source>
        <strain evidence="11">BX12</strain>
    </source>
</reference>
<dbReference type="GO" id="GO:0003677">
    <property type="term" value="F:DNA binding"/>
    <property type="evidence" value="ECO:0007669"/>
    <property type="project" value="UniProtKB-KW"/>
</dbReference>
<protein>
    <recommendedName>
        <fullName evidence="10">CRISPR-associated endonuclease Cas1</fullName>
        <ecNumber evidence="10">3.1.-.-</ecNumber>
    </recommendedName>
</protein>
<evidence type="ECO:0000256" key="4">
    <source>
        <dbReference type="ARBA" id="ARBA00022801"/>
    </source>
</evidence>
<keyword evidence="6 10" id="KW-0051">Antiviral defense</keyword>
<dbReference type="GO" id="GO:0016787">
    <property type="term" value="F:hydrolase activity"/>
    <property type="evidence" value="ECO:0007669"/>
    <property type="project" value="UniProtKB-KW"/>
</dbReference>
<dbReference type="EC" id="3.1.-.-" evidence="10"/>
<evidence type="ECO:0000256" key="10">
    <source>
        <dbReference type="HAMAP-Rule" id="MF_01470"/>
    </source>
</evidence>
<keyword evidence="2 10" id="KW-0479">Metal-binding</keyword>